<sequence>MALNTEEALRRVRLIVPMLVADVQTAVLLHAVLEASNDTIPEGMMGH</sequence>
<accession>A0A2K9Z6Y3</accession>
<dbReference type="AlphaFoldDB" id="A0A2K9Z6Y3"/>
<dbReference type="Proteomes" id="UP000238523">
    <property type="component" value="Chromosome"/>
</dbReference>
<evidence type="ECO:0000313" key="1">
    <source>
        <dbReference type="EMBL" id="AUW43861.1"/>
    </source>
</evidence>
<proteinExistence type="predicted"/>
<dbReference type="EMBL" id="CP025012">
    <property type="protein sequence ID" value="AUW43861.1"/>
    <property type="molecule type" value="Genomic_DNA"/>
</dbReference>
<organism evidence="1 2">
    <name type="scientific">Rhizobium leguminosarum</name>
    <dbReference type="NCBI Taxonomy" id="384"/>
    <lineage>
        <taxon>Bacteria</taxon>
        <taxon>Pseudomonadati</taxon>
        <taxon>Pseudomonadota</taxon>
        <taxon>Alphaproteobacteria</taxon>
        <taxon>Hyphomicrobiales</taxon>
        <taxon>Rhizobiaceae</taxon>
        <taxon>Rhizobium/Agrobacterium group</taxon>
        <taxon>Rhizobium</taxon>
    </lineage>
</organism>
<reference evidence="1 2" key="1">
    <citation type="submission" date="2017-11" db="EMBL/GenBank/DDBJ databases">
        <title>Complete genome of Rhizobium leguminosarum Norway, an ineffective micro-symbiont.</title>
        <authorList>
            <person name="Hoffrichter A."/>
            <person name="Liang J."/>
            <person name="Brachmann A."/>
            <person name="Marin M."/>
        </authorList>
    </citation>
    <scope>NUCLEOTIDE SEQUENCE [LARGE SCALE GENOMIC DNA]</scope>
    <source>
        <strain evidence="1 2">Norway</strain>
    </source>
</reference>
<name>A0A2K9Z6Y3_RHILE</name>
<protein>
    <submittedName>
        <fullName evidence="1">Uncharacterized protein</fullName>
    </submittedName>
</protein>
<dbReference type="RefSeq" id="WP_158686940.1">
    <property type="nucleotide sequence ID" value="NZ_CP025012.1"/>
</dbReference>
<evidence type="ECO:0000313" key="2">
    <source>
        <dbReference type="Proteomes" id="UP000238523"/>
    </source>
</evidence>
<gene>
    <name evidence="1" type="ORF">CUJ84_Chr003525</name>
</gene>